<feature type="transmembrane region" description="Helical" evidence="12">
    <location>
        <begin position="175"/>
        <end position="200"/>
    </location>
</feature>
<dbReference type="GO" id="GO:0019031">
    <property type="term" value="C:viral envelope"/>
    <property type="evidence" value="ECO:0007669"/>
    <property type="project" value="UniProtKB-KW"/>
</dbReference>
<keyword evidence="11 12" id="KW-0472">Membrane</keyword>
<keyword evidence="6 12" id="KW-0812">Transmembrane</keyword>
<evidence type="ECO:0000256" key="2">
    <source>
        <dbReference type="ARBA" id="ARBA00004328"/>
    </source>
</evidence>
<dbReference type="InterPro" id="IPR007629">
    <property type="entry name" value="Herpes_UL20"/>
</dbReference>
<keyword evidence="7" id="KW-1040">Host Golgi apparatus</keyword>
<name>A0AAE7SYG4_9ALPH</name>
<evidence type="ECO:0000256" key="9">
    <source>
        <dbReference type="ARBA" id="ARBA00022870"/>
    </source>
</evidence>
<keyword evidence="9" id="KW-1043">Host membrane</keyword>
<dbReference type="GO" id="GO:0044200">
    <property type="term" value="C:host cell nuclear membrane"/>
    <property type="evidence" value="ECO:0007669"/>
    <property type="project" value="UniProtKB-SubCell"/>
</dbReference>
<dbReference type="GO" id="GO:0044178">
    <property type="term" value="C:host cell Golgi membrane"/>
    <property type="evidence" value="ECO:0007669"/>
    <property type="project" value="UniProtKB-SubCell"/>
</dbReference>
<evidence type="ECO:0000256" key="11">
    <source>
        <dbReference type="ARBA" id="ARBA00023136"/>
    </source>
</evidence>
<evidence type="ECO:0000313" key="14">
    <source>
        <dbReference type="Proteomes" id="UP000828583"/>
    </source>
</evidence>
<feature type="transmembrane region" description="Helical" evidence="12">
    <location>
        <begin position="58"/>
        <end position="79"/>
    </location>
</feature>
<dbReference type="GO" id="GO:0019058">
    <property type="term" value="P:viral life cycle"/>
    <property type="evidence" value="ECO:0007669"/>
    <property type="project" value="InterPro"/>
</dbReference>
<accession>A0AAE7SYG4</accession>
<comment type="similarity">
    <text evidence="4">Belongs to the alphaherpesvirinae UL20 family.</text>
</comment>
<dbReference type="GeneID" id="80537075"/>
<evidence type="ECO:0000256" key="3">
    <source>
        <dbReference type="ARBA" id="ARBA00004634"/>
    </source>
</evidence>
<comment type="subcellular location">
    <subcellularLocation>
        <location evidence="1">Host Golgi apparatus membrane</location>
        <topology evidence="1">Multi-pass membrane protein</topology>
    </subcellularLocation>
    <subcellularLocation>
        <location evidence="3">Host nucleus membrane</location>
        <topology evidence="3">Multi-pass membrane protein</topology>
    </subcellularLocation>
    <subcellularLocation>
        <location evidence="2">Virion</location>
    </subcellularLocation>
</comment>
<sequence>MMESHMFDDLEGALPPDGKLTIEEQALLSSYAPPDFWVSSSGDAPTGPVKQPVFSRRVVLFLFSFVVFKPLQITILWLYSRESNTNDTTIFLTSLILGCYLCWVIRAFALYANIKRDRLPLSSAGFWTLTVILFGIAILSAVIVTRELFSPDRMFSTITTIQLRSPHDPARLRGLLVVCFTVLCLWTVVADSFAVAVNFFMARFWARTLLNVPVAF</sequence>
<evidence type="ECO:0000256" key="8">
    <source>
        <dbReference type="ARBA" id="ARBA00022844"/>
    </source>
</evidence>
<dbReference type="EMBL" id="MT900475">
    <property type="protein sequence ID" value="QOD40243.1"/>
    <property type="molecule type" value="Genomic_DNA"/>
</dbReference>
<keyword evidence="13" id="KW-0261">Viral envelope protein</keyword>
<proteinExistence type="inferred from homology"/>
<evidence type="ECO:0000313" key="13">
    <source>
        <dbReference type="EMBL" id="QOD40243.1"/>
    </source>
</evidence>
<feature type="transmembrane region" description="Helical" evidence="12">
    <location>
        <begin position="91"/>
        <end position="112"/>
    </location>
</feature>
<evidence type="ECO:0000256" key="4">
    <source>
        <dbReference type="ARBA" id="ARBA00007652"/>
    </source>
</evidence>
<keyword evidence="10 12" id="KW-1133">Transmembrane helix</keyword>
<feature type="transmembrane region" description="Helical" evidence="12">
    <location>
        <begin position="124"/>
        <end position="144"/>
    </location>
</feature>
<evidence type="ECO:0000256" key="5">
    <source>
        <dbReference type="ARBA" id="ARBA00022562"/>
    </source>
</evidence>
<gene>
    <name evidence="13" type="primary">UL20</name>
</gene>
<evidence type="ECO:0000256" key="6">
    <source>
        <dbReference type="ARBA" id="ARBA00022692"/>
    </source>
</evidence>
<dbReference type="RefSeq" id="YP_010798844.1">
    <property type="nucleotide sequence ID" value="NC_076513.1"/>
</dbReference>
<reference evidence="13 14" key="1">
    <citation type="submission" date="2020-08" db="EMBL/GenBank/DDBJ databases">
        <title>Genome sequences of two marsupial simplex viruses; Macropodid alphaherpesvirus 2 and 4.</title>
        <authorList>
            <person name="Vaz P.K."/>
            <person name="Mahony T."/>
            <person name="Hartley C.A."/>
            <person name="Motha J."/>
            <person name="Devlin J.M."/>
        </authorList>
    </citation>
    <scope>NUCLEOTIDE SEQUENCE [LARGE SCALE GENOMIC DNA]</scope>
    <source>
        <strain evidence="13 14">V3077/08</strain>
    </source>
</reference>
<dbReference type="KEGG" id="vg:80537075"/>
<evidence type="ECO:0000256" key="12">
    <source>
        <dbReference type="SAM" id="Phobius"/>
    </source>
</evidence>
<evidence type="ECO:0000256" key="1">
    <source>
        <dbReference type="ARBA" id="ARBA00004252"/>
    </source>
</evidence>
<keyword evidence="8" id="KW-0946">Virion</keyword>
<organism evidence="13 14">
    <name type="scientific">Macropodid alphaherpesvirus 2</name>
    <dbReference type="NCBI Taxonomy" id="83440"/>
    <lineage>
        <taxon>Viruses</taxon>
        <taxon>Duplodnaviria</taxon>
        <taxon>Heunggongvirae</taxon>
        <taxon>Peploviricota</taxon>
        <taxon>Herviviricetes</taxon>
        <taxon>Herpesvirales</taxon>
        <taxon>Orthoherpesviridae</taxon>
        <taxon>Alphaherpesvirinae</taxon>
        <taxon>Simplexvirus</taxon>
        <taxon>Simplexvirus macropodidalpha2</taxon>
    </lineage>
</organism>
<dbReference type="Pfam" id="PF04544">
    <property type="entry name" value="Herpes_UL20"/>
    <property type="match status" value="1"/>
</dbReference>
<protein>
    <submittedName>
        <fullName evidence="13">Envelope protein</fullName>
    </submittedName>
</protein>
<dbReference type="Proteomes" id="UP000828583">
    <property type="component" value="Segment"/>
</dbReference>
<evidence type="ECO:0000256" key="7">
    <source>
        <dbReference type="ARBA" id="ARBA00022812"/>
    </source>
</evidence>
<keyword evidence="14" id="KW-1185">Reference proteome</keyword>
<keyword evidence="5" id="KW-1048">Host nucleus</keyword>
<evidence type="ECO:0000256" key="10">
    <source>
        <dbReference type="ARBA" id="ARBA00022989"/>
    </source>
</evidence>